<keyword evidence="1" id="KW-0646">Protease inhibitor</keyword>
<evidence type="ECO:0000256" key="3">
    <source>
        <dbReference type="SAM" id="SignalP"/>
    </source>
</evidence>
<comment type="caution">
    <text evidence="5">The sequence shown here is derived from an EMBL/GenBank/DDBJ whole genome shotgun (WGS) entry which is preliminary data.</text>
</comment>
<evidence type="ECO:0000313" key="5">
    <source>
        <dbReference type="EMBL" id="RBR18661.1"/>
    </source>
</evidence>
<keyword evidence="6" id="KW-1185">Reference proteome</keyword>
<dbReference type="EMBL" id="QKXC01000122">
    <property type="protein sequence ID" value="RBR18661.1"/>
    <property type="molecule type" value="Genomic_DNA"/>
</dbReference>
<dbReference type="GO" id="GO:0030414">
    <property type="term" value="F:peptidase inhibitor activity"/>
    <property type="evidence" value="ECO:0007669"/>
    <property type="project" value="UniProtKB-KW"/>
</dbReference>
<evidence type="ECO:0000256" key="1">
    <source>
        <dbReference type="ARBA" id="ARBA00022690"/>
    </source>
</evidence>
<dbReference type="InterPro" id="IPR036084">
    <property type="entry name" value="Ser_inhib-like_sf"/>
</dbReference>
<gene>
    <name evidence="5" type="ORF">FIESC28_05938</name>
</gene>
<protein>
    <recommendedName>
        <fullName evidence="4">TIL domain-containing protein</fullName>
    </recommendedName>
</protein>
<dbReference type="Gene3D" id="2.10.25.10">
    <property type="entry name" value="Laminin"/>
    <property type="match status" value="1"/>
</dbReference>
<proteinExistence type="predicted"/>
<dbReference type="GeneID" id="41995379"/>
<keyword evidence="2" id="KW-1015">Disulfide bond</keyword>
<dbReference type="Proteomes" id="UP000253153">
    <property type="component" value="Unassembled WGS sequence"/>
</dbReference>
<dbReference type="InterPro" id="IPR002919">
    <property type="entry name" value="TIL_dom"/>
</dbReference>
<dbReference type="PANTHER" id="PTHR23259:SF70">
    <property type="entry name" value="ACCESSORY GLAND PROTEIN ACP62F-RELATED"/>
    <property type="match status" value="1"/>
</dbReference>
<dbReference type="AlphaFoldDB" id="A0A366RNG2"/>
<evidence type="ECO:0000256" key="2">
    <source>
        <dbReference type="ARBA" id="ARBA00023157"/>
    </source>
</evidence>
<feature type="signal peptide" evidence="3">
    <location>
        <begin position="1"/>
        <end position="23"/>
    </location>
</feature>
<evidence type="ECO:0000259" key="4">
    <source>
        <dbReference type="Pfam" id="PF01826"/>
    </source>
</evidence>
<keyword evidence="3" id="KW-0732">Signal</keyword>
<dbReference type="OrthoDB" id="7695409at2759"/>
<accession>A0A366RNG2</accession>
<sequence>MKHCISLLFLFVTGILAIPASSAQKCKRGERYLDCGSACPKTCGNPEPEICTMECVSGCFCKEGLIRNKFVSWDIASSLKSVKYFEDPARTYSIG</sequence>
<evidence type="ECO:0000313" key="6">
    <source>
        <dbReference type="Proteomes" id="UP000253153"/>
    </source>
</evidence>
<dbReference type="Pfam" id="PF01826">
    <property type="entry name" value="TIL"/>
    <property type="match status" value="1"/>
</dbReference>
<dbReference type="RefSeq" id="XP_031015853.1">
    <property type="nucleotide sequence ID" value="XM_031160083.1"/>
</dbReference>
<dbReference type="SUPFAM" id="SSF57567">
    <property type="entry name" value="Serine protease inhibitors"/>
    <property type="match status" value="1"/>
</dbReference>
<reference evidence="5 6" key="1">
    <citation type="submission" date="2018-06" db="EMBL/GenBank/DDBJ databases">
        <title>Fusarium incarnatum-equiseti species complex species 28.</title>
        <authorList>
            <person name="Gardiner D.M."/>
        </authorList>
    </citation>
    <scope>NUCLEOTIDE SEQUENCE [LARGE SCALE GENOMIC DNA]</scope>
    <source>
        <strain evidence="5 6">FIESC_28</strain>
    </source>
</reference>
<dbReference type="InterPro" id="IPR051368">
    <property type="entry name" value="SerProtInhib-TIL_Domain"/>
</dbReference>
<name>A0A366RNG2_9HYPO</name>
<feature type="chain" id="PRO_5016935624" description="TIL domain-containing protein" evidence="3">
    <location>
        <begin position="24"/>
        <end position="95"/>
    </location>
</feature>
<dbReference type="CDD" id="cd19941">
    <property type="entry name" value="TIL"/>
    <property type="match status" value="1"/>
</dbReference>
<feature type="domain" description="TIL" evidence="4">
    <location>
        <begin position="26"/>
        <end position="68"/>
    </location>
</feature>
<dbReference type="PANTHER" id="PTHR23259">
    <property type="entry name" value="RIDDLE"/>
    <property type="match status" value="1"/>
</dbReference>
<organism evidence="5 6">
    <name type="scientific">Fusarium coffeatum</name>
    <dbReference type="NCBI Taxonomy" id="231269"/>
    <lineage>
        <taxon>Eukaryota</taxon>
        <taxon>Fungi</taxon>
        <taxon>Dikarya</taxon>
        <taxon>Ascomycota</taxon>
        <taxon>Pezizomycotina</taxon>
        <taxon>Sordariomycetes</taxon>
        <taxon>Hypocreomycetidae</taxon>
        <taxon>Hypocreales</taxon>
        <taxon>Nectriaceae</taxon>
        <taxon>Fusarium</taxon>
        <taxon>Fusarium incarnatum-equiseti species complex</taxon>
    </lineage>
</organism>